<evidence type="ECO:0000256" key="3">
    <source>
        <dbReference type="ARBA" id="ARBA00022692"/>
    </source>
</evidence>
<proteinExistence type="predicted"/>
<evidence type="ECO:0000259" key="8">
    <source>
        <dbReference type="Pfam" id="PF12704"/>
    </source>
</evidence>
<keyword evidence="4 6" id="KW-1133">Transmembrane helix</keyword>
<dbReference type="PANTHER" id="PTHR43738:SF2">
    <property type="entry name" value="ABC TRANSPORTER PERMEASE"/>
    <property type="match status" value="1"/>
</dbReference>
<keyword evidence="9" id="KW-0449">Lipoprotein</keyword>
<evidence type="ECO:0000256" key="1">
    <source>
        <dbReference type="ARBA" id="ARBA00004651"/>
    </source>
</evidence>
<evidence type="ECO:0000313" key="10">
    <source>
        <dbReference type="Proteomes" id="UP000315017"/>
    </source>
</evidence>
<sequence length="541" mass="60042">MSLFTIAWRSIQQRGVASALTMISMALGVMLVVAVLTVHGVLSRSFESNASLGYNMIVGAKGGQEQLVLNTVYYLSRPVENISYDYYLEFHKRDARALMLKDSLRLRGHKQLFETAELANFATSSGLDALALQAAFASEQQVAARWTDLERNGKYGPQIDLAIPVCLGDYFGKFRVVGTTPQFLDELVFDIERNRKYEFAQGRNFQQRSAENGYFEAVVGAKVAREMDVHLGDKISPAHGDPEGHLHERKFTVVGILKSSGTPNDSAVFVNIEGFYLMEDHAKSVEDTRSEETKAAEKVPLTEEQMKEEFRRRQQQKQLIEREADPDPLPVEQREVTAILLKMDPKQGIFVEGAVNKDKLNGAQAVAPIAVIVGMFEGIVKPIQWTLLILTSIICIVSGISILVSIYNSMSERRHEIAVMRALGAGRGKVMAIILLEATLLSLGGCAIGWALGHFACYWASPTIEERTGVFIGMNLWGDPFFHPLEWLSSDFASRNEQLNQSFKLPVELLIVPALVLLAMLVGLWPALSAYRTDVARSLGK</sequence>
<keyword evidence="10" id="KW-1185">Reference proteome</keyword>
<comment type="subcellular location">
    <subcellularLocation>
        <location evidence="1">Cell membrane</location>
        <topology evidence="1">Multi-pass membrane protein</topology>
    </subcellularLocation>
</comment>
<dbReference type="KEGG" id="aagg:ETAA8_12410"/>
<dbReference type="InterPro" id="IPR003838">
    <property type="entry name" value="ABC3_permease_C"/>
</dbReference>
<evidence type="ECO:0000256" key="5">
    <source>
        <dbReference type="ARBA" id="ARBA00023136"/>
    </source>
</evidence>
<reference evidence="9 10" key="1">
    <citation type="submission" date="2019-02" db="EMBL/GenBank/DDBJ databases">
        <title>Deep-cultivation of Planctomycetes and their phenomic and genomic characterization uncovers novel biology.</title>
        <authorList>
            <person name="Wiegand S."/>
            <person name="Jogler M."/>
            <person name="Boedeker C."/>
            <person name="Pinto D."/>
            <person name="Vollmers J."/>
            <person name="Rivas-Marin E."/>
            <person name="Kohn T."/>
            <person name="Peeters S.H."/>
            <person name="Heuer A."/>
            <person name="Rast P."/>
            <person name="Oberbeckmann S."/>
            <person name="Bunk B."/>
            <person name="Jeske O."/>
            <person name="Meyerdierks A."/>
            <person name="Storesund J.E."/>
            <person name="Kallscheuer N."/>
            <person name="Luecker S."/>
            <person name="Lage O.M."/>
            <person name="Pohl T."/>
            <person name="Merkel B.J."/>
            <person name="Hornburger P."/>
            <person name="Mueller R.-W."/>
            <person name="Bruemmer F."/>
            <person name="Labrenz M."/>
            <person name="Spormann A.M."/>
            <person name="Op den Camp H."/>
            <person name="Overmann J."/>
            <person name="Amann R."/>
            <person name="Jetten M.S.M."/>
            <person name="Mascher T."/>
            <person name="Medema M.H."/>
            <person name="Devos D.P."/>
            <person name="Kaster A.-K."/>
            <person name="Ovreas L."/>
            <person name="Rohde M."/>
            <person name="Galperin M.Y."/>
            <person name="Jogler C."/>
        </authorList>
    </citation>
    <scope>NUCLEOTIDE SEQUENCE [LARGE SCALE GENOMIC DNA]</scope>
    <source>
        <strain evidence="9 10">ETA_A8</strain>
    </source>
</reference>
<dbReference type="InterPro" id="IPR051125">
    <property type="entry name" value="ABC-4/HrtB_transporter"/>
</dbReference>
<feature type="transmembrane region" description="Helical" evidence="6">
    <location>
        <begin position="20"/>
        <end position="42"/>
    </location>
</feature>
<accession>A0A517Y7I1</accession>
<dbReference type="OrthoDB" id="9784014at2"/>
<name>A0A517Y7I1_9BACT</name>
<feature type="domain" description="MacB-like periplasmic core" evidence="8">
    <location>
        <begin position="18"/>
        <end position="275"/>
    </location>
</feature>
<dbReference type="Pfam" id="PF02687">
    <property type="entry name" value="FtsX"/>
    <property type="match status" value="1"/>
</dbReference>
<dbReference type="RefSeq" id="WP_145086299.1">
    <property type="nucleotide sequence ID" value="NZ_CP036274.1"/>
</dbReference>
<dbReference type="PANTHER" id="PTHR43738">
    <property type="entry name" value="ABC TRANSPORTER, MEMBRANE PROTEIN"/>
    <property type="match status" value="1"/>
</dbReference>
<dbReference type="Proteomes" id="UP000315017">
    <property type="component" value="Chromosome"/>
</dbReference>
<evidence type="ECO:0000259" key="7">
    <source>
        <dbReference type="Pfam" id="PF02687"/>
    </source>
</evidence>
<protein>
    <submittedName>
        <fullName evidence="9">Outer membrane-specific lipoprotein transporter subunit LolE</fullName>
    </submittedName>
</protein>
<keyword evidence="5 6" id="KW-0472">Membrane</keyword>
<feature type="transmembrane region" description="Helical" evidence="6">
    <location>
        <begin position="509"/>
        <end position="531"/>
    </location>
</feature>
<organism evidence="9 10">
    <name type="scientific">Anatilimnocola aggregata</name>
    <dbReference type="NCBI Taxonomy" id="2528021"/>
    <lineage>
        <taxon>Bacteria</taxon>
        <taxon>Pseudomonadati</taxon>
        <taxon>Planctomycetota</taxon>
        <taxon>Planctomycetia</taxon>
        <taxon>Pirellulales</taxon>
        <taxon>Pirellulaceae</taxon>
        <taxon>Anatilimnocola</taxon>
    </lineage>
</organism>
<evidence type="ECO:0000256" key="2">
    <source>
        <dbReference type="ARBA" id="ARBA00022475"/>
    </source>
</evidence>
<feature type="domain" description="ABC3 transporter permease C-terminal" evidence="7">
    <location>
        <begin position="390"/>
        <end position="532"/>
    </location>
</feature>
<dbReference type="Pfam" id="PF12704">
    <property type="entry name" value="MacB_PCD"/>
    <property type="match status" value="1"/>
</dbReference>
<feature type="transmembrane region" description="Helical" evidence="6">
    <location>
        <begin position="385"/>
        <end position="409"/>
    </location>
</feature>
<gene>
    <name evidence="9" type="ORF">ETAA8_12410</name>
</gene>
<evidence type="ECO:0000256" key="6">
    <source>
        <dbReference type="SAM" id="Phobius"/>
    </source>
</evidence>
<dbReference type="InterPro" id="IPR025857">
    <property type="entry name" value="MacB_PCD"/>
</dbReference>
<keyword evidence="2" id="KW-1003">Cell membrane</keyword>
<dbReference type="AlphaFoldDB" id="A0A517Y7I1"/>
<evidence type="ECO:0000256" key="4">
    <source>
        <dbReference type="ARBA" id="ARBA00022989"/>
    </source>
</evidence>
<dbReference type="EMBL" id="CP036274">
    <property type="protein sequence ID" value="QDU26167.1"/>
    <property type="molecule type" value="Genomic_DNA"/>
</dbReference>
<feature type="transmembrane region" description="Helical" evidence="6">
    <location>
        <begin position="430"/>
        <end position="452"/>
    </location>
</feature>
<evidence type="ECO:0000313" key="9">
    <source>
        <dbReference type="EMBL" id="QDU26167.1"/>
    </source>
</evidence>
<keyword evidence="3 6" id="KW-0812">Transmembrane</keyword>
<dbReference type="GO" id="GO:0005886">
    <property type="term" value="C:plasma membrane"/>
    <property type="evidence" value="ECO:0007669"/>
    <property type="project" value="UniProtKB-SubCell"/>
</dbReference>